<proteinExistence type="predicted"/>
<dbReference type="InterPro" id="IPR016181">
    <property type="entry name" value="Acyl_CoA_acyltransferase"/>
</dbReference>
<dbReference type="AlphaFoldDB" id="A0A840C682"/>
<sequence>MDTSSGPSGTIRKLFAADLPAFRAHLLRLDPASRHSRFIGAVTDAYLAGYADRCLASRGLVFGFVEDGVVRGAAELQPFEISGERRAEAAFSVERGWRRRGIGSALFARLIVSARNRGAAALVVNCMSENGAMRALARRFSAEIVFERGDLIGTIKGLGPTPFSLAEEMIDDAHGLAMSALDYQRRFMAPSRAPN</sequence>
<comment type="caution">
    <text evidence="2">The sequence shown here is derived from an EMBL/GenBank/DDBJ whole genome shotgun (WGS) entry which is preliminary data.</text>
</comment>
<feature type="domain" description="N-acetyltransferase" evidence="1">
    <location>
        <begin position="9"/>
        <end position="170"/>
    </location>
</feature>
<evidence type="ECO:0000313" key="3">
    <source>
        <dbReference type="Proteomes" id="UP000577362"/>
    </source>
</evidence>
<dbReference type="GO" id="GO:0016747">
    <property type="term" value="F:acyltransferase activity, transferring groups other than amino-acyl groups"/>
    <property type="evidence" value="ECO:0007669"/>
    <property type="project" value="InterPro"/>
</dbReference>
<reference evidence="2 3" key="1">
    <citation type="submission" date="2020-08" db="EMBL/GenBank/DDBJ databases">
        <title>Genomic Encyclopedia of Type Strains, Phase IV (KMG-IV): sequencing the most valuable type-strain genomes for metagenomic binning, comparative biology and taxonomic classification.</title>
        <authorList>
            <person name="Goeker M."/>
        </authorList>
    </citation>
    <scope>NUCLEOTIDE SEQUENCE [LARGE SCALE GENOMIC DNA]</scope>
    <source>
        <strain evidence="2 3">DSM 103737</strain>
    </source>
</reference>
<dbReference type="EMBL" id="JACIEN010000006">
    <property type="protein sequence ID" value="MBB4019108.1"/>
    <property type="molecule type" value="Genomic_DNA"/>
</dbReference>
<dbReference type="InterPro" id="IPR000182">
    <property type="entry name" value="GNAT_dom"/>
</dbReference>
<dbReference type="SUPFAM" id="SSF55729">
    <property type="entry name" value="Acyl-CoA N-acyltransferases (Nat)"/>
    <property type="match status" value="1"/>
</dbReference>
<dbReference type="RefSeq" id="WP_183317844.1">
    <property type="nucleotide sequence ID" value="NZ_JACIEN010000006.1"/>
</dbReference>
<evidence type="ECO:0000259" key="1">
    <source>
        <dbReference type="PROSITE" id="PS51186"/>
    </source>
</evidence>
<name>A0A840C682_9HYPH</name>
<keyword evidence="2" id="KW-0808">Transferase</keyword>
<evidence type="ECO:0000313" key="2">
    <source>
        <dbReference type="EMBL" id="MBB4019108.1"/>
    </source>
</evidence>
<gene>
    <name evidence="2" type="ORF">GGR16_004155</name>
</gene>
<protein>
    <submittedName>
        <fullName evidence="2">GNAT superfamily N-acetyltransferase</fullName>
    </submittedName>
</protein>
<dbReference type="PROSITE" id="PS51186">
    <property type="entry name" value="GNAT"/>
    <property type="match status" value="1"/>
</dbReference>
<accession>A0A840C682</accession>
<organism evidence="2 3">
    <name type="scientific">Chelatococcus caeni</name>
    <dbReference type="NCBI Taxonomy" id="1348468"/>
    <lineage>
        <taxon>Bacteria</taxon>
        <taxon>Pseudomonadati</taxon>
        <taxon>Pseudomonadota</taxon>
        <taxon>Alphaproteobacteria</taxon>
        <taxon>Hyphomicrobiales</taxon>
        <taxon>Chelatococcaceae</taxon>
        <taxon>Chelatococcus</taxon>
    </lineage>
</organism>
<keyword evidence="3" id="KW-1185">Reference proteome</keyword>
<dbReference type="Pfam" id="PF00583">
    <property type="entry name" value="Acetyltransf_1"/>
    <property type="match status" value="1"/>
</dbReference>
<dbReference type="Proteomes" id="UP000577362">
    <property type="component" value="Unassembled WGS sequence"/>
</dbReference>
<dbReference type="Gene3D" id="3.40.630.30">
    <property type="match status" value="1"/>
</dbReference>
<dbReference type="CDD" id="cd04301">
    <property type="entry name" value="NAT_SF"/>
    <property type="match status" value="1"/>
</dbReference>